<dbReference type="AlphaFoldDB" id="A0ABD1GB19"/>
<dbReference type="GO" id="GO:0006952">
    <property type="term" value="P:defense response"/>
    <property type="evidence" value="ECO:0007669"/>
    <property type="project" value="UniProtKB-KW"/>
</dbReference>
<dbReference type="EMBL" id="JBEAFC010000009">
    <property type="protein sequence ID" value="KAL1540414.1"/>
    <property type="molecule type" value="Genomic_DNA"/>
</dbReference>
<dbReference type="Proteomes" id="UP001567538">
    <property type="component" value="Unassembled WGS sequence"/>
</dbReference>
<evidence type="ECO:0000313" key="3">
    <source>
        <dbReference type="Proteomes" id="UP001567538"/>
    </source>
</evidence>
<dbReference type="InterPro" id="IPR032675">
    <property type="entry name" value="LRR_dom_sf"/>
</dbReference>
<gene>
    <name evidence="2" type="ORF">AAHA92_24770</name>
</gene>
<proteinExistence type="predicted"/>
<name>A0ABD1GB19_SALDI</name>
<evidence type="ECO:0000256" key="1">
    <source>
        <dbReference type="ARBA" id="ARBA00022821"/>
    </source>
</evidence>
<accession>A0ABD1GB19</accession>
<dbReference type="SUPFAM" id="SSF52058">
    <property type="entry name" value="L domain-like"/>
    <property type="match status" value="1"/>
</dbReference>
<evidence type="ECO:0000313" key="2">
    <source>
        <dbReference type="EMBL" id="KAL1540414.1"/>
    </source>
</evidence>
<dbReference type="PANTHER" id="PTHR36766:SF42">
    <property type="entry name" value="NB-ARC DOMAIN DISEASE RESISTANCE PROTEIN"/>
    <property type="match status" value="1"/>
</dbReference>
<sequence length="193" mass="22277">MEIEECVKCFPIETLAKCIKLRALEIKDAKEISVTREGLQALKELRHLCVHNCLTMRCLLEGMFRHLTSLNVLLILECPEVVELPEDIKHLHNLDRLRLKGLPKMTRLPQVFKHLTLLDLKNLPELESLPHQLPSLNRLTVIDCLKVVSIPDLPKLKELKVSGCPQLERRCQRGSGEDWHKIAHVRRISFPLI</sequence>
<dbReference type="PANTHER" id="PTHR36766">
    <property type="entry name" value="PLANT BROAD-SPECTRUM MILDEW RESISTANCE PROTEIN RPW8"/>
    <property type="match status" value="1"/>
</dbReference>
<organism evidence="2 3">
    <name type="scientific">Salvia divinorum</name>
    <name type="common">Maria pastora</name>
    <name type="synonym">Diviner's sage</name>
    <dbReference type="NCBI Taxonomy" id="28513"/>
    <lineage>
        <taxon>Eukaryota</taxon>
        <taxon>Viridiplantae</taxon>
        <taxon>Streptophyta</taxon>
        <taxon>Embryophyta</taxon>
        <taxon>Tracheophyta</taxon>
        <taxon>Spermatophyta</taxon>
        <taxon>Magnoliopsida</taxon>
        <taxon>eudicotyledons</taxon>
        <taxon>Gunneridae</taxon>
        <taxon>Pentapetalae</taxon>
        <taxon>asterids</taxon>
        <taxon>lamiids</taxon>
        <taxon>Lamiales</taxon>
        <taxon>Lamiaceae</taxon>
        <taxon>Nepetoideae</taxon>
        <taxon>Mentheae</taxon>
        <taxon>Salviinae</taxon>
        <taxon>Salvia</taxon>
        <taxon>Salvia subgen. Calosphace</taxon>
    </lineage>
</organism>
<keyword evidence="3" id="KW-1185">Reference proteome</keyword>
<protein>
    <submittedName>
        <fullName evidence="2">Disease resistance protein RGA2-like</fullName>
    </submittedName>
</protein>
<dbReference type="Gene3D" id="3.80.10.10">
    <property type="entry name" value="Ribonuclease Inhibitor"/>
    <property type="match status" value="2"/>
</dbReference>
<keyword evidence="1" id="KW-0611">Plant defense</keyword>
<comment type="caution">
    <text evidence="2">The sequence shown here is derived from an EMBL/GenBank/DDBJ whole genome shotgun (WGS) entry which is preliminary data.</text>
</comment>
<reference evidence="2 3" key="1">
    <citation type="submission" date="2024-06" db="EMBL/GenBank/DDBJ databases">
        <title>A chromosome level genome sequence of Diviner's sage (Salvia divinorum).</title>
        <authorList>
            <person name="Ford S.A."/>
            <person name="Ro D.-K."/>
            <person name="Ness R.W."/>
            <person name="Phillips M.A."/>
        </authorList>
    </citation>
    <scope>NUCLEOTIDE SEQUENCE [LARGE SCALE GENOMIC DNA]</scope>
    <source>
        <strain evidence="2">SAF-2024a</strain>
        <tissue evidence="2">Leaf</tissue>
    </source>
</reference>